<organism evidence="2 3">
    <name type="scientific">Eiseniibacteriota bacterium</name>
    <dbReference type="NCBI Taxonomy" id="2212470"/>
    <lineage>
        <taxon>Bacteria</taxon>
        <taxon>Candidatus Eiseniibacteriota</taxon>
    </lineage>
</organism>
<accession>A0A948RXL6</accession>
<dbReference type="AlphaFoldDB" id="A0A948RXL6"/>
<evidence type="ECO:0000313" key="3">
    <source>
        <dbReference type="Proteomes" id="UP000777784"/>
    </source>
</evidence>
<dbReference type="Proteomes" id="UP000777784">
    <property type="component" value="Unassembled WGS sequence"/>
</dbReference>
<reference evidence="2" key="1">
    <citation type="submission" date="2021-05" db="EMBL/GenBank/DDBJ databases">
        <title>Energy efficiency and biological interactions define the core microbiome of deep oligotrophic groundwater.</title>
        <authorList>
            <person name="Mehrshad M."/>
            <person name="Lopez-Fernandez M."/>
            <person name="Bell E."/>
            <person name="Bernier-Latmani R."/>
            <person name="Bertilsson S."/>
            <person name="Dopson M."/>
        </authorList>
    </citation>
    <scope>NUCLEOTIDE SEQUENCE</scope>
    <source>
        <strain evidence="2">Modern_marine.mb.64</strain>
    </source>
</reference>
<sequence length="373" mass="40591">MRSLREPVFRKGQNAAATGRSLSQGIIRLMISSILLLGFSAAAEIPAPGAEIPIWQADPTASHTLLVLVPGMDPDWWGRHADISRDHFLRGLLAAAPPGMTPGVTPGMTPGMTPGTPPGGAAGTAPGATAPPLIARIESLAEALPLPPDSLWSSWRKEFLPSGEGLILCGLLEDPPKTGGELCLWVSSRLREIADLSEGLPEGDLIRPERIRDEIRQTGGILRIMRAEEAREILALPRAGLEAFQNLPASLEDHPMARLKRVFLGDKLFVNAGLYTMSVCPWKRGALHFGLVQAYRDAILEFQDVINGEDLESGEFLKMMNESGTLIADRMDRMLFSLWNEIPSGGSLQLLCGNDTSTWMIRREKDWPVGAKR</sequence>
<comment type="caution">
    <text evidence="2">The sequence shown here is derived from an EMBL/GenBank/DDBJ whole genome shotgun (WGS) entry which is preliminary data.</text>
</comment>
<dbReference type="EMBL" id="JAHJDP010000104">
    <property type="protein sequence ID" value="MBU2692900.1"/>
    <property type="molecule type" value="Genomic_DNA"/>
</dbReference>
<feature type="region of interest" description="Disordered" evidence="1">
    <location>
        <begin position="107"/>
        <end position="126"/>
    </location>
</feature>
<name>A0A948RXL6_UNCEI</name>
<evidence type="ECO:0000313" key="2">
    <source>
        <dbReference type="EMBL" id="MBU2692900.1"/>
    </source>
</evidence>
<proteinExistence type="predicted"/>
<protein>
    <submittedName>
        <fullName evidence="2">Uncharacterized protein</fullName>
    </submittedName>
</protein>
<gene>
    <name evidence="2" type="ORF">KJ970_18425</name>
</gene>
<evidence type="ECO:0000256" key="1">
    <source>
        <dbReference type="SAM" id="MobiDB-lite"/>
    </source>
</evidence>